<dbReference type="EMBL" id="UINC01204662">
    <property type="protein sequence ID" value="SVE25492.1"/>
    <property type="molecule type" value="Genomic_DNA"/>
</dbReference>
<dbReference type="AlphaFoldDB" id="A0A383C005"/>
<accession>A0A383C005</accession>
<proteinExistence type="predicted"/>
<protein>
    <submittedName>
        <fullName evidence="1">Uncharacterized protein</fullName>
    </submittedName>
</protein>
<organism evidence="1">
    <name type="scientific">marine metagenome</name>
    <dbReference type="NCBI Taxonomy" id="408172"/>
    <lineage>
        <taxon>unclassified sequences</taxon>
        <taxon>metagenomes</taxon>
        <taxon>ecological metagenomes</taxon>
    </lineage>
</organism>
<reference evidence="1" key="1">
    <citation type="submission" date="2018-05" db="EMBL/GenBank/DDBJ databases">
        <authorList>
            <person name="Lanie J.A."/>
            <person name="Ng W.-L."/>
            <person name="Kazmierczak K.M."/>
            <person name="Andrzejewski T.M."/>
            <person name="Davidsen T.M."/>
            <person name="Wayne K.J."/>
            <person name="Tettelin H."/>
            <person name="Glass J.I."/>
            <person name="Rusch D."/>
            <person name="Podicherti R."/>
            <person name="Tsui H.-C.T."/>
            <person name="Winkler M.E."/>
        </authorList>
    </citation>
    <scope>NUCLEOTIDE SEQUENCE</scope>
</reference>
<sequence>MKIIDMNPYHNFDFVNVFFNKGQFFG</sequence>
<gene>
    <name evidence="1" type="ORF">METZ01_LOCUS478346</name>
</gene>
<evidence type="ECO:0000313" key="1">
    <source>
        <dbReference type="EMBL" id="SVE25492.1"/>
    </source>
</evidence>
<name>A0A383C005_9ZZZZ</name>